<dbReference type="Proteomes" id="UP000590740">
    <property type="component" value="Unassembled WGS sequence"/>
</dbReference>
<comment type="caution">
    <text evidence="3">The sequence shown here is derived from an EMBL/GenBank/DDBJ whole genome shotgun (WGS) entry which is preliminary data.</text>
</comment>
<protein>
    <submittedName>
        <fullName evidence="3">Putative nucleic acid-binding protein</fullName>
    </submittedName>
</protein>
<evidence type="ECO:0000259" key="2">
    <source>
        <dbReference type="Pfam" id="PF01850"/>
    </source>
</evidence>
<proteinExistence type="predicted"/>
<accession>A0A7W7YFJ7</accession>
<dbReference type="Pfam" id="PF01850">
    <property type="entry name" value="PIN"/>
    <property type="match status" value="1"/>
</dbReference>
<dbReference type="InterPro" id="IPR051619">
    <property type="entry name" value="TypeII_TA_RNase_PINc/VapC"/>
</dbReference>
<evidence type="ECO:0000313" key="4">
    <source>
        <dbReference type="Proteomes" id="UP000590740"/>
    </source>
</evidence>
<dbReference type="InterPro" id="IPR002716">
    <property type="entry name" value="PIN_dom"/>
</dbReference>
<dbReference type="InterPro" id="IPR029060">
    <property type="entry name" value="PIN-like_dom_sf"/>
</dbReference>
<dbReference type="PANTHER" id="PTHR35901:SF1">
    <property type="entry name" value="EXONUCLEASE VAPC9"/>
    <property type="match status" value="1"/>
</dbReference>
<dbReference type="EMBL" id="JACHIG010000014">
    <property type="protein sequence ID" value="MBB5035251.1"/>
    <property type="molecule type" value="Genomic_DNA"/>
</dbReference>
<dbReference type="PANTHER" id="PTHR35901">
    <property type="entry name" value="RIBONUCLEASE VAPC3"/>
    <property type="match status" value="1"/>
</dbReference>
<dbReference type="RefSeq" id="WP_184343844.1">
    <property type="nucleotide sequence ID" value="NZ_JACHIG010000014.1"/>
</dbReference>
<dbReference type="AlphaFoldDB" id="A0A7W7YFJ7"/>
<evidence type="ECO:0000313" key="3">
    <source>
        <dbReference type="EMBL" id="MBB5035251.1"/>
    </source>
</evidence>
<dbReference type="SUPFAM" id="SSF88723">
    <property type="entry name" value="PIN domain-like"/>
    <property type="match status" value="1"/>
</dbReference>
<sequence length="136" mass="14775">MMTLVADANAALGTVLPGHDERISEVFLHHLSSGDAVFVPSLWLLETLNVLLVRERRKKLDASERDQAISCLHGYPVRVDEESSAHMAKIQTLATKHSLSAYDAAYLELTLRLQCPLLSSDGPLCAAAQAEGVPLL</sequence>
<dbReference type="CDD" id="cd09873">
    <property type="entry name" value="PIN_Pae0151-like"/>
    <property type="match status" value="1"/>
</dbReference>
<feature type="domain" description="PIN" evidence="2">
    <location>
        <begin position="5"/>
        <end position="122"/>
    </location>
</feature>
<evidence type="ECO:0000256" key="1">
    <source>
        <dbReference type="ARBA" id="ARBA00022842"/>
    </source>
</evidence>
<reference evidence="3 4" key="1">
    <citation type="submission" date="2020-08" db="EMBL/GenBank/DDBJ databases">
        <title>Genomic Encyclopedia of Type Strains, Phase IV (KMG-IV): sequencing the most valuable type-strain genomes for metagenomic binning, comparative biology and taxonomic classification.</title>
        <authorList>
            <person name="Goeker M."/>
        </authorList>
    </citation>
    <scope>NUCLEOTIDE SEQUENCE [LARGE SCALE GENOMIC DNA]</scope>
    <source>
        <strain evidence="3 4">DSM 12252</strain>
    </source>
</reference>
<gene>
    <name evidence="3" type="ORF">HNQ65_004860</name>
</gene>
<name>A0A7W7YFJ7_9BACT</name>
<keyword evidence="1" id="KW-0460">Magnesium</keyword>
<dbReference type="InterPro" id="IPR044153">
    <property type="entry name" value="PIN_Pae0151-like"/>
</dbReference>
<keyword evidence="4" id="KW-1185">Reference proteome</keyword>
<dbReference type="Gene3D" id="3.40.50.1010">
    <property type="entry name" value="5'-nuclease"/>
    <property type="match status" value="1"/>
</dbReference>
<organism evidence="3 4">
    <name type="scientific">Prosthecobacter vanneervenii</name>
    <dbReference type="NCBI Taxonomy" id="48466"/>
    <lineage>
        <taxon>Bacteria</taxon>
        <taxon>Pseudomonadati</taxon>
        <taxon>Verrucomicrobiota</taxon>
        <taxon>Verrucomicrobiia</taxon>
        <taxon>Verrucomicrobiales</taxon>
        <taxon>Verrucomicrobiaceae</taxon>
        <taxon>Prosthecobacter</taxon>
    </lineage>
</organism>